<evidence type="ECO:0000256" key="14">
    <source>
        <dbReference type="SAM" id="Phobius"/>
    </source>
</evidence>
<keyword evidence="5" id="KW-0808">Transferase</keyword>
<evidence type="ECO:0008006" key="16">
    <source>
        <dbReference type="Google" id="ProtNLM"/>
    </source>
</evidence>
<evidence type="ECO:0000256" key="6">
    <source>
        <dbReference type="ARBA" id="ARBA00022692"/>
    </source>
</evidence>
<feature type="compositionally biased region" description="Low complexity" evidence="13">
    <location>
        <begin position="128"/>
        <end position="141"/>
    </location>
</feature>
<organism evidence="15">
    <name type="scientific">marine metagenome</name>
    <dbReference type="NCBI Taxonomy" id="408172"/>
    <lineage>
        <taxon>unclassified sequences</taxon>
        <taxon>metagenomes</taxon>
        <taxon>ecological metagenomes</taxon>
    </lineage>
</organism>
<evidence type="ECO:0000256" key="10">
    <source>
        <dbReference type="ARBA" id="ARBA00023136"/>
    </source>
</evidence>
<reference evidence="15" key="1">
    <citation type="submission" date="2018-05" db="EMBL/GenBank/DDBJ databases">
        <authorList>
            <person name="Lanie J.A."/>
            <person name="Ng W.-L."/>
            <person name="Kazmierczak K.M."/>
            <person name="Andrzejewski T.M."/>
            <person name="Davidsen T.M."/>
            <person name="Wayne K.J."/>
            <person name="Tettelin H."/>
            <person name="Glass J.I."/>
            <person name="Rusch D."/>
            <person name="Podicherti R."/>
            <person name="Tsui H.-C.T."/>
            <person name="Winkler M.E."/>
        </authorList>
    </citation>
    <scope>NUCLEOTIDE SEQUENCE</scope>
</reference>
<keyword evidence="8 14" id="KW-1133">Transmembrane helix</keyword>
<keyword evidence="9" id="KW-0443">Lipid metabolism</keyword>
<protein>
    <recommendedName>
        <fullName evidence="16">Phosphatidate cytidylyltransferase</fullName>
    </recommendedName>
</protein>
<dbReference type="PANTHER" id="PTHR46382:SF1">
    <property type="entry name" value="PHOSPHATIDATE CYTIDYLYLTRANSFERASE"/>
    <property type="match status" value="1"/>
</dbReference>
<dbReference type="GO" id="GO:0016024">
    <property type="term" value="P:CDP-diacylglycerol biosynthetic process"/>
    <property type="evidence" value="ECO:0007669"/>
    <property type="project" value="TreeGrafter"/>
</dbReference>
<evidence type="ECO:0000256" key="13">
    <source>
        <dbReference type="SAM" id="MobiDB-lite"/>
    </source>
</evidence>
<keyword evidence="7" id="KW-0548">Nucleotidyltransferase</keyword>
<keyword evidence="10 14" id="KW-0472">Membrane</keyword>
<keyword evidence="3" id="KW-1003">Cell membrane</keyword>
<feature type="transmembrane region" description="Helical" evidence="14">
    <location>
        <begin position="365"/>
        <end position="386"/>
    </location>
</feature>
<feature type="transmembrane region" description="Helical" evidence="14">
    <location>
        <begin position="237"/>
        <end position="254"/>
    </location>
</feature>
<feature type="transmembrane region" description="Helical" evidence="14">
    <location>
        <begin position="187"/>
        <end position="207"/>
    </location>
</feature>
<name>A0A381R5Z3_9ZZZZ</name>
<evidence type="ECO:0000256" key="1">
    <source>
        <dbReference type="ARBA" id="ARBA00004651"/>
    </source>
</evidence>
<evidence type="ECO:0000256" key="4">
    <source>
        <dbReference type="ARBA" id="ARBA00022516"/>
    </source>
</evidence>
<feature type="transmembrane region" description="Helical" evidence="14">
    <location>
        <begin position="214"/>
        <end position="231"/>
    </location>
</feature>
<dbReference type="Pfam" id="PF01148">
    <property type="entry name" value="CTP_transf_1"/>
    <property type="match status" value="1"/>
</dbReference>
<keyword evidence="11" id="KW-0594">Phospholipid biosynthesis</keyword>
<keyword evidence="6 14" id="KW-0812">Transmembrane</keyword>
<feature type="transmembrane region" description="Helical" evidence="14">
    <location>
        <begin position="266"/>
        <end position="287"/>
    </location>
</feature>
<evidence type="ECO:0000256" key="2">
    <source>
        <dbReference type="ARBA" id="ARBA00010185"/>
    </source>
</evidence>
<feature type="transmembrane region" description="Helical" evidence="14">
    <location>
        <begin position="334"/>
        <end position="353"/>
    </location>
</feature>
<dbReference type="AlphaFoldDB" id="A0A381R5Z3"/>
<evidence type="ECO:0000256" key="8">
    <source>
        <dbReference type="ARBA" id="ARBA00022989"/>
    </source>
</evidence>
<evidence type="ECO:0000256" key="9">
    <source>
        <dbReference type="ARBA" id="ARBA00023098"/>
    </source>
</evidence>
<dbReference type="PROSITE" id="PS01315">
    <property type="entry name" value="CDS"/>
    <property type="match status" value="1"/>
</dbReference>
<evidence type="ECO:0000256" key="11">
    <source>
        <dbReference type="ARBA" id="ARBA00023209"/>
    </source>
</evidence>
<feature type="transmembrane region" description="Helical" evidence="14">
    <location>
        <begin position="163"/>
        <end position="181"/>
    </location>
</feature>
<evidence type="ECO:0000256" key="5">
    <source>
        <dbReference type="ARBA" id="ARBA00022679"/>
    </source>
</evidence>
<dbReference type="InterPro" id="IPR000374">
    <property type="entry name" value="PC_trans"/>
</dbReference>
<keyword evidence="12" id="KW-1208">Phospholipid metabolism</keyword>
<dbReference type="GO" id="GO:0004605">
    <property type="term" value="F:phosphatidate cytidylyltransferase activity"/>
    <property type="evidence" value="ECO:0007669"/>
    <property type="project" value="TreeGrafter"/>
</dbReference>
<comment type="subcellular location">
    <subcellularLocation>
        <location evidence="1">Cell membrane</location>
        <topology evidence="1">Multi-pass membrane protein</topology>
    </subcellularLocation>
</comment>
<feature type="compositionally biased region" description="Pro residues" evidence="13">
    <location>
        <begin position="117"/>
        <end position="127"/>
    </location>
</feature>
<feature type="region of interest" description="Disordered" evidence="13">
    <location>
        <begin position="1"/>
        <end position="89"/>
    </location>
</feature>
<feature type="transmembrane region" description="Helical" evidence="14">
    <location>
        <begin position="293"/>
        <end position="313"/>
    </location>
</feature>
<feature type="non-terminal residue" evidence="15">
    <location>
        <position position="1"/>
    </location>
</feature>
<keyword evidence="4" id="KW-0444">Lipid biosynthesis</keyword>
<evidence type="ECO:0000256" key="3">
    <source>
        <dbReference type="ARBA" id="ARBA00022475"/>
    </source>
</evidence>
<accession>A0A381R5Z3</accession>
<dbReference type="EMBL" id="UINC01001709">
    <property type="protein sequence ID" value="SUZ87102.1"/>
    <property type="molecule type" value="Genomic_DNA"/>
</dbReference>
<dbReference type="PANTHER" id="PTHR46382">
    <property type="entry name" value="PHOSPHATIDATE CYTIDYLYLTRANSFERASE"/>
    <property type="match status" value="1"/>
</dbReference>
<comment type="similarity">
    <text evidence="2">Belongs to the CDS family.</text>
</comment>
<gene>
    <name evidence="15" type="ORF">METZ01_LOCUS39956</name>
</gene>
<dbReference type="GO" id="GO:0005886">
    <property type="term" value="C:plasma membrane"/>
    <property type="evidence" value="ECO:0007669"/>
    <property type="project" value="UniProtKB-SubCell"/>
</dbReference>
<evidence type="ECO:0000256" key="7">
    <source>
        <dbReference type="ARBA" id="ARBA00022695"/>
    </source>
</evidence>
<evidence type="ECO:0000313" key="15">
    <source>
        <dbReference type="EMBL" id="SUZ87102.1"/>
    </source>
</evidence>
<sequence length="431" mass="44576">VNEQQGRGQQGHEFEDIRILGLDSPDDDVEPGRSVFAGDSPGDDLPHWTEPPTGDVTGGGPVVDDPWAGLEGTPRWSDDVPEDHESQQPVGDHVEAAAVFFDDGPLGSMGAAEFDPPLLPPDEPLPDPGGADEAPPGRASEPVPPAPPRPGGGTGSRGGGRDLPLAIVSGVGLGALALVAFKIGAGATLALTTLLLVMAAAEFFLAVRRSGYQPASLLGITAVAALNLGAYWRFEAAVPLILALTVLFTLFWYLTGVDRQAPMLNVSVTLFGVVYVGFLGSFIGLMLTDPNGIGMLLAAVLCTIGYDTGGLVVGGMIGRNPLSAVSPNKTMEGLIGGMIAAFAMAMLVVGRITPFGQDPGDLGSAFVLGLVVALAAPAGDLCESMIKRDLGIKDMGRILPGHGGLMDRFDALLFVLPATYYTARLMDLFAV</sequence>
<evidence type="ECO:0000256" key="12">
    <source>
        <dbReference type="ARBA" id="ARBA00023264"/>
    </source>
</evidence>
<proteinExistence type="inferred from homology"/>
<feature type="region of interest" description="Disordered" evidence="13">
    <location>
        <begin position="105"/>
        <end position="159"/>
    </location>
</feature>